<evidence type="ECO:0000256" key="1">
    <source>
        <dbReference type="SAM" id="Phobius"/>
    </source>
</evidence>
<feature type="transmembrane region" description="Helical" evidence="1">
    <location>
        <begin position="34"/>
        <end position="54"/>
    </location>
</feature>
<evidence type="ECO:0000313" key="2">
    <source>
        <dbReference type="EMBL" id="MBT2135794.1"/>
    </source>
</evidence>
<dbReference type="Proteomes" id="UP000811255">
    <property type="component" value="Unassembled WGS sequence"/>
</dbReference>
<keyword evidence="1" id="KW-0472">Membrane</keyword>
<keyword evidence="1" id="KW-0812">Transmembrane</keyword>
<dbReference type="RefSeq" id="WP_214537609.1">
    <property type="nucleotide sequence ID" value="NZ_JAHFVK010000003.1"/>
</dbReference>
<gene>
    <name evidence="2" type="ORF">KK137_15760</name>
</gene>
<protein>
    <submittedName>
        <fullName evidence="2">Uncharacterized protein</fullName>
    </submittedName>
</protein>
<name>A0ABS5W814_9SPHN</name>
<feature type="transmembrane region" description="Helical" evidence="1">
    <location>
        <begin position="142"/>
        <end position="161"/>
    </location>
</feature>
<proteinExistence type="predicted"/>
<accession>A0ABS5W814</accession>
<organism evidence="2 3">
    <name type="scientific">Croceibacterium selenioxidans</name>
    <dbReference type="NCBI Taxonomy" id="2838833"/>
    <lineage>
        <taxon>Bacteria</taxon>
        <taxon>Pseudomonadati</taxon>
        <taxon>Pseudomonadota</taxon>
        <taxon>Alphaproteobacteria</taxon>
        <taxon>Sphingomonadales</taxon>
        <taxon>Erythrobacteraceae</taxon>
        <taxon>Croceibacterium</taxon>
    </lineage>
</organism>
<reference evidence="2 3" key="1">
    <citation type="submission" date="2021-05" db="EMBL/GenBank/DDBJ databases">
        <title>Croceibacterium sp. LX-88 genome sequence.</title>
        <authorList>
            <person name="Luo X."/>
        </authorList>
    </citation>
    <scope>NUCLEOTIDE SEQUENCE [LARGE SCALE GENOMIC DNA]</scope>
    <source>
        <strain evidence="2 3">LX-88</strain>
    </source>
</reference>
<keyword evidence="3" id="KW-1185">Reference proteome</keyword>
<feature type="transmembrane region" description="Helical" evidence="1">
    <location>
        <begin position="60"/>
        <end position="79"/>
    </location>
</feature>
<evidence type="ECO:0000313" key="3">
    <source>
        <dbReference type="Proteomes" id="UP000811255"/>
    </source>
</evidence>
<sequence length="175" mass="18871">MPYKGDPIAEKLDKLAEATGMPQLSRRLANRYPVRFRIVPLILLAVAFGGLWAQIAVSEIYGYFVVMFAFLGTMALLPFSPLKKVGRGFDEREAALVKSGHFIGLLVAAGLVVLGCVFIGLGVVASKLGLGHFWAPSRVTDWFALALLLATVEINVAILAASARLPSDDPNDEDE</sequence>
<comment type="caution">
    <text evidence="2">The sequence shown here is derived from an EMBL/GenBank/DDBJ whole genome shotgun (WGS) entry which is preliminary data.</text>
</comment>
<keyword evidence="1" id="KW-1133">Transmembrane helix</keyword>
<dbReference type="EMBL" id="JAHFVK010000003">
    <property type="protein sequence ID" value="MBT2135794.1"/>
    <property type="molecule type" value="Genomic_DNA"/>
</dbReference>
<feature type="transmembrane region" description="Helical" evidence="1">
    <location>
        <begin position="100"/>
        <end position="122"/>
    </location>
</feature>